<dbReference type="EMBL" id="JAGBKM010000017">
    <property type="protein sequence ID" value="MBO1531450.1"/>
    <property type="molecule type" value="Genomic_DNA"/>
</dbReference>
<sequence>MILLAGLPDEPPIARVATALEDLGIDYRMIDQRQYADLQISFDPAGFQGVLQGHLYCKGEQDITLEDVTAIYYRLHSEESFPDLCKLKQEDLMRVRFRRFVTLFTVFADICSGRVLNRTPGMGTNNSKPFQAQIIKRCGFDIPRTLITNVPDRARKFVIEAEERKQEVIFKSVSSVRSIVRTMTAKDLTRLDQLRICPVQFQERVEGYDVRVHVVGEKIFATRINTTGVDYRYANREKDGSTVLEPFELPTHIAAQAIKLSQILELPLAGIDLRRTPNGNWVCFEVNPSPAYSYYEANTGQPISIAIAQYLADV</sequence>
<keyword evidence="5" id="KW-1185">Reference proteome</keyword>
<dbReference type="InterPro" id="IPR011761">
    <property type="entry name" value="ATP-grasp"/>
</dbReference>
<comment type="caution">
    <text evidence="4">The sequence shown here is derived from an EMBL/GenBank/DDBJ whole genome shotgun (WGS) entry which is preliminary data.</text>
</comment>
<dbReference type="PANTHER" id="PTHR21621">
    <property type="entry name" value="RIBOSOMAL PROTEIN S6 MODIFICATION PROTEIN"/>
    <property type="match status" value="1"/>
</dbReference>
<evidence type="ECO:0000313" key="5">
    <source>
        <dbReference type="Proteomes" id="UP000664554"/>
    </source>
</evidence>
<keyword evidence="2" id="KW-0547">Nucleotide-binding</keyword>
<keyword evidence="2" id="KW-0067">ATP-binding</keyword>
<dbReference type="PANTHER" id="PTHR21621:SF0">
    <property type="entry name" value="BETA-CITRYLGLUTAMATE SYNTHASE B-RELATED"/>
    <property type="match status" value="1"/>
</dbReference>
<evidence type="ECO:0000313" key="4">
    <source>
        <dbReference type="EMBL" id="MBO1531450.1"/>
    </source>
</evidence>
<dbReference type="PROSITE" id="PS50975">
    <property type="entry name" value="ATP_GRASP"/>
    <property type="match status" value="1"/>
</dbReference>
<dbReference type="InterPro" id="IPR013651">
    <property type="entry name" value="ATP-grasp_RimK-type"/>
</dbReference>
<dbReference type="RefSeq" id="WP_207991822.1">
    <property type="nucleotide sequence ID" value="NZ_JAGBKM010000017.1"/>
</dbReference>
<name>A0ABS3NQZ6_9GAMM</name>
<keyword evidence="1" id="KW-0464">Manganese</keyword>
<dbReference type="SUPFAM" id="SSF56059">
    <property type="entry name" value="Glutathione synthetase ATP-binding domain-like"/>
    <property type="match status" value="1"/>
</dbReference>
<evidence type="ECO:0000256" key="1">
    <source>
        <dbReference type="ARBA" id="ARBA00023211"/>
    </source>
</evidence>
<gene>
    <name evidence="4" type="ORF">J3492_09540</name>
</gene>
<evidence type="ECO:0000259" key="3">
    <source>
        <dbReference type="PROSITE" id="PS50975"/>
    </source>
</evidence>
<accession>A0ABS3NQZ6</accession>
<dbReference type="Gene3D" id="3.30.470.20">
    <property type="entry name" value="ATP-grasp fold, B domain"/>
    <property type="match status" value="1"/>
</dbReference>
<reference evidence="4 5" key="1">
    <citation type="submission" date="2021-03" db="EMBL/GenBank/DDBJ databases">
        <authorList>
            <person name="Shang D.-D."/>
            <person name="Du Z.-J."/>
            <person name="Chen G.-J."/>
        </authorList>
    </citation>
    <scope>NUCLEOTIDE SEQUENCE [LARGE SCALE GENOMIC DNA]</scope>
    <source>
        <strain evidence="4 5">F1192</strain>
    </source>
</reference>
<protein>
    <recommendedName>
        <fullName evidence="3">ATP-grasp domain-containing protein</fullName>
    </recommendedName>
</protein>
<proteinExistence type="predicted"/>
<dbReference type="Pfam" id="PF08443">
    <property type="entry name" value="RimK"/>
    <property type="match status" value="1"/>
</dbReference>
<dbReference type="Proteomes" id="UP000664554">
    <property type="component" value="Unassembled WGS sequence"/>
</dbReference>
<evidence type="ECO:0000256" key="2">
    <source>
        <dbReference type="PROSITE-ProRule" id="PRU00409"/>
    </source>
</evidence>
<organism evidence="4 5">
    <name type="scientific">Psychrobacter coccoides</name>
    <dbReference type="NCBI Taxonomy" id="2818440"/>
    <lineage>
        <taxon>Bacteria</taxon>
        <taxon>Pseudomonadati</taxon>
        <taxon>Pseudomonadota</taxon>
        <taxon>Gammaproteobacteria</taxon>
        <taxon>Moraxellales</taxon>
        <taxon>Moraxellaceae</taxon>
        <taxon>Psychrobacter</taxon>
    </lineage>
</organism>
<feature type="domain" description="ATP-grasp" evidence="3">
    <location>
        <begin position="132"/>
        <end position="312"/>
    </location>
</feature>